<dbReference type="RefSeq" id="WP_138731110.1">
    <property type="nucleotide sequence ID" value="NZ_SRMP02000025.1"/>
</dbReference>
<dbReference type="Gene3D" id="2.170.130.10">
    <property type="entry name" value="TonB-dependent receptor, plug domain"/>
    <property type="match status" value="1"/>
</dbReference>
<comment type="caution">
    <text evidence="12">The sequence shown here is derived from an EMBL/GenBank/DDBJ whole genome shotgun (WGS) entry which is preliminary data.</text>
</comment>
<proteinExistence type="inferred from homology"/>
<comment type="subcellular location">
    <subcellularLocation>
        <location evidence="1 8">Cell outer membrane</location>
        <topology evidence="1 8">Multi-pass membrane protein</topology>
    </subcellularLocation>
</comment>
<evidence type="ECO:0000256" key="5">
    <source>
        <dbReference type="ARBA" id="ARBA00023077"/>
    </source>
</evidence>
<evidence type="ECO:0000256" key="8">
    <source>
        <dbReference type="PROSITE-ProRule" id="PRU01360"/>
    </source>
</evidence>
<reference evidence="12 13" key="1">
    <citation type="submission" date="2024-12" db="EMBL/GenBank/DDBJ databases">
        <authorList>
            <person name="Hu S."/>
        </authorList>
    </citation>
    <scope>NUCLEOTIDE SEQUENCE [LARGE SCALE GENOMIC DNA]</scope>
    <source>
        <strain evidence="12 13">P-25</strain>
    </source>
</reference>
<dbReference type="InterPro" id="IPR036942">
    <property type="entry name" value="Beta-barrel_TonB_sf"/>
</dbReference>
<evidence type="ECO:0000256" key="6">
    <source>
        <dbReference type="ARBA" id="ARBA00023136"/>
    </source>
</evidence>
<evidence type="ECO:0000313" key="12">
    <source>
        <dbReference type="EMBL" id="MFN0292528.1"/>
    </source>
</evidence>
<keyword evidence="6 8" id="KW-0472">Membrane</keyword>
<gene>
    <name evidence="12" type="ORF">E5L68_014075</name>
</gene>
<evidence type="ECO:0000256" key="9">
    <source>
        <dbReference type="RuleBase" id="RU003357"/>
    </source>
</evidence>
<dbReference type="PROSITE" id="PS52016">
    <property type="entry name" value="TONB_DEPENDENT_REC_3"/>
    <property type="match status" value="1"/>
</dbReference>
<dbReference type="Gene3D" id="2.60.40.1120">
    <property type="entry name" value="Carboxypeptidase-like, regulatory domain"/>
    <property type="match status" value="1"/>
</dbReference>
<comment type="similarity">
    <text evidence="8 9">Belongs to the TonB-dependent receptor family.</text>
</comment>
<name>A0ABW9JL97_9SPHI</name>
<dbReference type="SUPFAM" id="SSF49464">
    <property type="entry name" value="Carboxypeptidase regulatory domain-like"/>
    <property type="match status" value="1"/>
</dbReference>
<evidence type="ECO:0000256" key="7">
    <source>
        <dbReference type="ARBA" id="ARBA00023237"/>
    </source>
</evidence>
<keyword evidence="5 9" id="KW-0798">TonB box</keyword>
<dbReference type="Pfam" id="PF00593">
    <property type="entry name" value="TonB_dep_Rec_b-barrel"/>
    <property type="match status" value="1"/>
</dbReference>
<evidence type="ECO:0000256" key="4">
    <source>
        <dbReference type="ARBA" id="ARBA00022692"/>
    </source>
</evidence>
<dbReference type="InterPro" id="IPR008969">
    <property type="entry name" value="CarboxyPept-like_regulatory"/>
</dbReference>
<dbReference type="InterPro" id="IPR037066">
    <property type="entry name" value="Plug_dom_sf"/>
</dbReference>
<evidence type="ECO:0000256" key="2">
    <source>
        <dbReference type="ARBA" id="ARBA00022448"/>
    </source>
</evidence>
<dbReference type="EMBL" id="SRMP02000025">
    <property type="protein sequence ID" value="MFN0292528.1"/>
    <property type="molecule type" value="Genomic_DNA"/>
</dbReference>
<dbReference type="Pfam" id="PF13715">
    <property type="entry name" value="CarbopepD_reg_2"/>
    <property type="match status" value="1"/>
</dbReference>
<evidence type="ECO:0000259" key="11">
    <source>
        <dbReference type="Pfam" id="PF07715"/>
    </source>
</evidence>
<dbReference type="Proteomes" id="UP001517367">
    <property type="component" value="Unassembled WGS sequence"/>
</dbReference>
<dbReference type="NCBIfam" id="TIGR04057">
    <property type="entry name" value="SusC_RagA_signa"/>
    <property type="match status" value="1"/>
</dbReference>
<dbReference type="InterPro" id="IPR012910">
    <property type="entry name" value="Plug_dom"/>
</dbReference>
<dbReference type="InterPro" id="IPR039426">
    <property type="entry name" value="TonB-dep_rcpt-like"/>
</dbReference>
<feature type="domain" description="TonB-dependent receptor plug" evidence="11">
    <location>
        <begin position="117"/>
        <end position="222"/>
    </location>
</feature>
<feature type="domain" description="TonB-dependent receptor-like beta-barrel" evidence="10">
    <location>
        <begin position="413"/>
        <end position="827"/>
    </location>
</feature>
<keyword evidence="4 8" id="KW-0812">Transmembrane</keyword>
<evidence type="ECO:0000256" key="1">
    <source>
        <dbReference type="ARBA" id="ARBA00004571"/>
    </source>
</evidence>
<evidence type="ECO:0000256" key="3">
    <source>
        <dbReference type="ARBA" id="ARBA00022452"/>
    </source>
</evidence>
<sequence length="1062" mass="118518">MIRCIILIGLVLGLSAKLMAQALPIGRVLSADGQKGLRNVSITLVDLKQTVQSDSGGNFTLPTTAGKQLLSFRHVGYQPLDTVLVFPLKTMLRVWLQANIAQLNEVVVSTGYQSLPKERATGSFHQLGQALLDQRVGANIIDRLTNLSSSVLVDQRNAGEKKIQIRGLSTLQGTLTSPLIVLDNFPYEGDIENINPNDIESITVLKDAAASSIWGARAGNGVIVLTSKKGRFNQPLAVNFNANVSMVRAPDLFSANQLSVGSAVAVERFLFGKGAYDYLLTNDARQPTSPVMEILNQVRLGVLSQQQGDAEIAALATYDLRNDMQQYLYQAALRQQYAISFNVGSERHKHFFSAGYDGARENLKGNASRRITLRYDNTLSLHKNWEIQTGLTLTKSNTTFNSPLAYGGLPSSTAGTLPYARLADDEGNALPLDIYYRKSFTDTAGQGKLLDWKYRPLDELHNNDISASLTDLLLNFGANYKAAAWLRASVKYQYHQWWNDNREHNSIASYTTRNLVNRFTQLTNGQVKYIVPASGILQQKNTTKQSQSLRAQLDIDQHWRAGHQLNAILGSEVRDLRTNAAVAHIYGYDEQQLALVPMDFANTYPIFGNLSGASYVPNYQNIDQFVNRFLSFYGNAAYTFKDRYTLSASARKDASNIFGVATNHKWQPLWSVGAAWQLNKEKFYQLAALPKLNLRVTYGLSGNINPSATALTKIRYNSPSTNNLNLPSVYIMDPPNPNLRWERVETFNLGVDFGLRQNTLSGSIEYFRKNSTDLFNSVGFDPTTGVNTSVQNSASLRGEGLDANLNVKALDRALKWNVGLLFSYVTNKVVENLNPSSLLGFTSSGRIIYPAVGYNPYLVVSNKWAGLDPVDGSPRGYVNGEISKDYTALARNPIEQQVVHGNALPPYFGAWRNNFSYRGFSVAINISYRFNYYFRRPALSYTNLYQRLLGYQEYEQRWQQPGDELHTNVPSLIYPANARRDAFYLNSEATVERADNIKLDEVFLSYDIPLNKGGSFKSLRFYLFGNNLNLMLWKANKVGLDPDVIYGLRMKPAIAAGFKFNY</sequence>
<dbReference type="InterPro" id="IPR000531">
    <property type="entry name" value="Beta-barrel_TonB"/>
</dbReference>
<dbReference type="Gene3D" id="2.40.170.20">
    <property type="entry name" value="TonB-dependent receptor, beta-barrel domain"/>
    <property type="match status" value="1"/>
</dbReference>
<evidence type="ECO:0000313" key="13">
    <source>
        <dbReference type="Proteomes" id="UP001517367"/>
    </source>
</evidence>
<dbReference type="NCBIfam" id="TIGR04056">
    <property type="entry name" value="OMP_RagA_SusC"/>
    <property type="match status" value="1"/>
</dbReference>
<keyword evidence="13" id="KW-1185">Reference proteome</keyword>
<dbReference type="SUPFAM" id="SSF56935">
    <property type="entry name" value="Porins"/>
    <property type="match status" value="1"/>
</dbReference>
<keyword evidence="7 8" id="KW-0998">Cell outer membrane</keyword>
<dbReference type="InterPro" id="IPR023996">
    <property type="entry name" value="TonB-dep_OMP_SusC/RagA"/>
</dbReference>
<protein>
    <submittedName>
        <fullName evidence="12">SusC/RagA family TonB-linked outer membrane protein</fullName>
    </submittedName>
</protein>
<accession>A0ABW9JL97</accession>
<keyword evidence="2 8" id="KW-0813">Transport</keyword>
<dbReference type="Pfam" id="PF07715">
    <property type="entry name" value="Plug"/>
    <property type="match status" value="1"/>
</dbReference>
<dbReference type="InterPro" id="IPR023997">
    <property type="entry name" value="TonB-dep_OMP_SusC/RagA_CS"/>
</dbReference>
<evidence type="ECO:0000259" key="10">
    <source>
        <dbReference type="Pfam" id="PF00593"/>
    </source>
</evidence>
<organism evidence="12 13">
    <name type="scientific">Pedobacter helvus</name>
    <dbReference type="NCBI Taxonomy" id="2563444"/>
    <lineage>
        <taxon>Bacteria</taxon>
        <taxon>Pseudomonadati</taxon>
        <taxon>Bacteroidota</taxon>
        <taxon>Sphingobacteriia</taxon>
        <taxon>Sphingobacteriales</taxon>
        <taxon>Sphingobacteriaceae</taxon>
        <taxon>Pedobacter</taxon>
    </lineage>
</organism>
<keyword evidence="3 8" id="KW-1134">Transmembrane beta strand</keyword>